<evidence type="ECO:0000313" key="2">
    <source>
        <dbReference type="EMBL" id="GMS89690.1"/>
    </source>
</evidence>
<dbReference type="EMBL" id="BTSX01000003">
    <property type="protein sequence ID" value="GMS89690.1"/>
    <property type="molecule type" value="Genomic_DNA"/>
</dbReference>
<evidence type="ECO:0000256" key="1">
    <source>
        <dbReference type="SAM" id="Coils"/>
    </source>
</evidence>
<feature type="coiled-coil region" evidence="1">
    <location>
        <begin position="56"/>
        <end position="83"/>
    </location>
</feature>
<accession>A0AAV5T2J7</accession>
<gene>
    <name evidence="2" type="ORF">PENTCL1PPCAC_11865</name>
</gene>
<name>A0AAV5T2J7_9BILA</name>
<sequence>MDETIPILRFSFKEDLPRQHYQCFQVLDGSIFYFGDNNPIHFFVVTRDGKRIDGDISILDDLLDHLNKERENWTRRCMQASVQDDKIFWDEISKISYDEQIQSFPDSPCYVETKERKLLFWELHQSIEEEPMKVIEIPNSKEDGYRVFFRDTLFLIRNSTRIQITRLTPDIVEILMPFNLLVDKLTTHGYSDCSTLYLVNSGKDFLLSINTIDLSHRLWKFDRAANCSFDTFDYSVGIRDNLITARF</sequence>
<keyword evidence="1" id="KW-0175">Coiled coil</keyword>
<dbReference type="AlphaFoldDB" id="A0AAV5T2J7"/>
<keyword evidence="3" id="KW-1185">Reference proteome</keyword>
<comment type="caution">
    <text evidence="2">The sequence shown here is derived from an EMBL/GenBank/DDBJ whole genome shotgun (WGS) entry which is preliminary data.</text>
</comment>
<feature type="non-terminal residue" evidence="2">
    <location>
        <position position="247"/>
    </location>
</feature>
<organism evidence="2 3">
    <name type="scientific">Pristionchus entomophagus</name>
    <dbReference type="NCBI Taxonomy" id="358040"/>
    <lineage>
        <taxon>Eukaryota</taxon>
        <taxon>Metazoa</taxon>
        <taxon>Ecdysozoa</taxon>
        <taxon>Nematoda</taxon>
        <taxon>Chromadorea</taxon>
        <taxon>Rhabditida</taxon>
        <taxon>Rhabditina</taxon>
        <taxon>Diplogasteromorpha</taxon>
        <taxon>Diplogasteroidea</taxon>
        <taxon>Neodiplogasteridae</taxon>
        <taxon>Pristionchus</taxon>
    </lineage>
</organism>
<evidence type="ECO:0000313" key="3">
    <source>
        <dbReference type="Proteomes" id="UP001432027"/>
    </source>
</evidence>
<evidence type="ECO:0008006" key="4">
    <source>
        <dbReference type="Google" id="ProtNLM"/>
    </source>
</evidence>
<proteinExistence type="predicted"/>
<protein>
    <recommendedName>
        <fullName evidence="4">F-box associated domain-containing protein</fullName>
    </recommendedName>
</protein>
<dbReference type="Proteomes" id="UP001432027">
    <property type="component" value="Unassembled WGS sequence"/>
</dbReference>
<reference evidence="2" key="1">
    <citation type="submission" date="2023-10" db="EMBL/GenBank/DDBJ databases">
        <title>Genome assembly of Pristionchus species.</title>
        <authorList>
            <person name="Yoshida K."/>
            <person name="Sommer R.J."/>
        </authorList>
    </citation>
    <scope>NUCLEOTIDE SEQUENCE</scope>
    <source>
        <strain evidence="2">RS0144</strain>
    </source>
</reference>